<dbReference type="AlphaFoldDB" id="A0A8J3VTG2"/>
<evidence type="ECO:0000256" key="3">
    <source>
        <dbReference type="ARBA" id="ARBA00012643"/>
    </source>
</evidence>
<evidence type="ECO:0000313" key="10">
    <source>
        <dbReference type="Proteomes" id="UP000642748"/>
    </source>
</evidence>
<dbReference type="GO" id="GO:0004309">
    <property type="term" value="F:exopolyphosphatase activity"/>
    <property type="evidence" value="ECO:0007669"/>
    <property type="project" value="TreeGrafter"/>
</dbReference>
<name>A0A8J3VTG2_9ACTN</name>
<sequence length="252" mass="25519">MRALITNDDGIGAAGVRYLAIAARDAGLDVVVAAPSSEASGNSASIAVVEREGQVPVARHELDGLAGVPAFAVDAPPAFIVLIATRDAFGPPPDVVLSGVNRGSNTGRSVLHSGTVGAALTAVAHGRPGLAVSLDLAGEATGPAHWQTAAELATRLLPLLSDQFVLNLNVPNLSSQRIRGLREVRLASFGAVQTRITENGVDVVEASVAEAGEVPDPDTDTALVAAGFATVTALTPPREADVPPLVLPPYGG</sequence>
<keyword evidence="10" id="KW-1185">Reference proteome</keyword>
<dbReference type="GO" id="GO:0046872">
    <property type="term" value="F:metal ion binding"/>
    <property type="evidence" value="ECO:0007669"/>
    <property type="project" value="UniProtKB-KW"/>
</dbReference>
<evidence type="ECO:0000256" key="2">
    <source>
        <dbReference type="ARBA" id="ARBA00011062"/>
    </source>
</evidence>
<dbReference type="GO" id="GO:0008254">
    <property type="term" value="F:3'-nucleotidase activity"/>
    <property type="evidence" value="ECO:0007669"/>
    <property type="project" value="TreeGrafter"/>
</dbReference>
<organism evidence="9 10">
    <name type="scientific">Rugosimonospora africana</name>
    <dbReference type="NCBI Taxonomy" id="556532"/>
    <lineage>
        <taxon>Bacteria</taxon>
        <taxon>Bacillati</taxon>
        <taxon>Actinomycetota</taxon>
        <taxon>Actinomycetes</taxon>
        <taxon>Micromonosporales</taxon>
        <taxon>Micromonosporaceae</taxon>
        <taxon>Rugosimonospora</taxon>
    </lineage>
</organism>
<dbReference type="GO" id="GO:0008253">
    <property type="term" value="F:5'-nucleotidase activity"/>
    <property type="evidence" value="ECO:0007669"/>
    <property type="project" value="UniProtKB-EC"/>
</dbReference>
<dbReference type="SUPFAM" id="SSF64167">
    <property type="entry name" value="SurE-like"/>
    <property type="match status" value="1"/>
</dbReference>
<dbReference type="InterPro" id="IPR036523">
    <property type="entry name" value="SurE-like_sf"/>
</dbReference>
<accession>A0A8J3VTG2</accession>
<evidence type="ECO:0000256" key="1">
    <source>
        <dbReference type="ARBA" id="ARBA00000815"/>
    </source>
</evidence>
<evidence type="ECO:0000256" key="6">
    <source>
        <dbReference type="ARBA" id="ARBA00022741"/>
    </source>
</evidence>
<evidence type="ECO:0000313" key="9">
    <source>
        <dbReference type="EMBL" id="GIH17636.1"/>
    </source>
</evidence>
<dbReference type="EMBL" id="BONZ01000056">
    <property type="protein sequence ID" value="GIH17636.1"/>
    <property type="molecule type" value="Genomic_DNA"/>
</dbReference>
<dbReference type="PANTHER" id="PTHR30457">
    <property type="entry name" value="5'-NUCLEOTIDASE SURE"/>
    <property type="match status" value="1"/>
</dbReference>
<dbReference type="RefSeq" id="WP_203921183.1">
    <property type="nucleotide sequence ID" value="NZ_BONZ01000056.1"/>
</dbReference>
<dbReference type="GO" id="GO:0000166">
    <property type="term" value="F:nucleotide binding"/>
    <property type="evidence" value="ECO:0007669"/>
    <property type="project" value="UniProtKB-KW"/>
</dbReference>
<dbReference type="EC" id="3.1.3.5" evidence="3"/>
<comment type="similarity">
    <text evidence="2">Belongs to the SurE nucleotidase family.</text>
</comment>
<keyword evidence="6" id="KW-0547">Nucleotide-binding</keyword>
<dbReference type="Pfam" id="PF01975">
    <property type="entry name" value="SurE"/>
    <property type="match status" value="1"/>
</dbReference>
<evidence type="ECO:0000256" key="7">
    <source>
        <dbReference type="ARBA" id="ARBA00022801"/>
    </source>
</evidence>
<gene>
    <name evidence="9" type="primary">surE_1</name>
    <name evidence="9" type="ORF">Raf01_58080</name>
</gene>
<protein>
    <recommendedName>
        <fullName evidence="3">5'-nucleotidase</fullName>
        <ecNumber evidence="3">3.1.3.5</ecNumber>
    </recommendedName>
</protein>
<keyword evidence="4" id="KW-0963">Cytoplasm</keyword>
<evidence type="ECO:0000259" key="8">
    <source>
        <dbReference type="Pfam" id="PF01975"/>
    </source>
</evidence>
<dbReference type="InterPro" id="IPR030048">
    <property type="entry name" value="SurE"/>
</dbReference>
<feature type="domain" description="Survival protein SurE-like phosphatase/nucleotidase" evidence="8">
    <location>
        <begin position="4"/>
        <end position="186"/>
    </location>
</feature>
<dbReference type="PANTHER" id="PTHR30457:SF12">
    <property type="entry name" value="5'_3'-NUCLEOTIDASE SURE"/>
    <property type="match status" value="1"/>
</dbReference>
<evidence type="ECO:0000256" key="5">
    <source>
        <dbReference type="ARBA" id="ARBA00022723"/>
    </source>
</evidence>
<dbReference type="InterPro" id="IPR002828">
    <property type="entry name" value="SurE-like_Pase/nucleotidase"/>
</dbReference>
<reference evidence="9" key="1">
    <citation type="submission" date="2021-01" db="EMBL/GenBank/DDBJ databases">
        <title>Whole genome shotgun sequence of Rugosimonospora africana NBRC 104875.</title>
        <authorList>
            <person name="Komaki H."/>
            <person name="Tamura T."/>
        </authorList>
    </citation>
    <scope>NUCLEOTIDE SEQUENCE</scope>
    <source>
        <strain evidence="9">NBRC 104875</strain>
    </source>
</reference>
<keyword evidence="5" id="KW-0479">Metal-binding</keyword>
<proteinExistence type="inferred from homology"/>
<keyword evidence="7" id="KW-0378">Hydrolase</keyword>
<dbReference type="Gene3D" id="3.40.1210.10">
    <property type="entry name" value="Survival protein SurE-like phosphatase/nucleotidase"/>
    <property type="match status" value="1"/>
</dbReference>
<dbReference type="Proteomes" id="UP000642748">
    <property type="component" value="Unassembled WGS sequence"/>
</dbReference>
<evidence type="ECO:0000256" key="4">
    <source>
        <dbReference type="ARBA" id="ARBA00022490"/>
    </source>
</evidence>
<comment type="catalytic activity">
    <reaction evidence="1">
        <text>a ribonucleoside 5'-phosphate + H2O = a ribonucleoside + phosphate</text>
        <dbReference type="Rhea" id="RHEA:12484"/>
        <dbReference type="ChEBI" id="CHEBI:15377"/>
        <dbReference type="ChEBI" id="CHEBI:18254"/>
        <dbReference type="ChEBI" id="CHEBI:43474"/>
        <dbReference type="ChEBI" id="CHEBI:58043"/>
        <dbReference type="EC" id="3.1.3.5"/>
    </reaction>
</comment>
<comment type="caution">
    <text evidence="9">The sequence shown here is derived from an EMBL/GenBank/DDBJ whole genome shotgun (WGS) entry which is preliminary data.</text>
</comment>